<accession>A0A6L2ZSJ0</accession>
<reference evidence="2 3" key="1">
    <citation type="submission" date="2020-06" db="EMBL/GenBank/DDBJ databases">
        <title>The genome sequence of Candidatus Regiella insecticola strain Tut.</title>
        <authorList>
            <person name="Nikoh N."/>
            <person name="Tsuchida T."/>
            <person name="Koga R."/>
            <person name="Oshima K."/>
            <person name="Hattori M."/>
            <person name="Fukatsu T."/>
        </authorList>
    </citation>
    <scope>NUCLEOTIDE SEQUENCE [LARGE SCALE GENOMIC DNA]</scope>
    <source>
        <strain evidence="2 3">Tut</strain>
    </source>
</reference>
<comment type="caution">
    <text evidence="2">The sequence shown here is derived from an EMBL/GenBank/DDBJ whole genome shotgun (WGS) entry which is preliminary data.</text>
</comment>
<dbReference type="GO" id="GO:0003677">
    <property type="term" value="F:DNA binding"/>
    <property type="evidence" value="ECO:0007669"/>
    <property type="project" value="InterPro"/>
</dbReference>
<dbReference type="EMBL" id="BLXO01000008">
    <property type="protein sequence ID" value="GFN47304.1"/>
    <property type="molecule type" value="Genomic_DNA"/>
</dbReference>
<gene>
    <name evidence="2" type="ORF">RINTU1_33240</name>
</gene>
<dbReference type="RefSeq" id="WP_176488775.1">
    <property type="nucleotide sequence ID" value="NZ_BLXO01000008.1"/>
</dbReference>
<dbReference type="InterPro" id="IPR036388">
    <property type="entry name" value="WH-like_DNA-bd_sf"/>
</dbReference>
<dbReference type="Pfam" id="PF08281">
    <property type="entry name" value="Sigma70_r4_2"/>
    <property type="match status" value="1"/>
</dbReference>
<dbReference type="GO" id="GO:0016987">
    <property type="term" value="F:sigma factor activity"/>
    <property type="evidence" value="ECO:0007669"/>
    <property type="project" value="InterPro"/>
</dbReference>
<dbReference type="AlphaFoldDB" id="A0A6L2ZSJ0"/>
<evidence type="ECO:0000313" key="3">
    <source>
        <dbReference type="Proteomes" id="UP000504714"/>
    </source>
</evidence>
<organism evidence="2 3">
    <name type="scientific">Candidatus Regiella insecticola</name>
    <dbReference type="NCBI Taxonomy" id="138073"/>
    <lineage>
        <taxon>Bacteria</taxon>
        <taxon>Pseudomonadati</taxon>
        <taxon>Pseudomonadota</taxon>
        <taxon>Gammaproteobacteria</taxon>
        <taxon>Enterobacterales</taxon>
        <taxon>Enterobacteriaceae</taxon>
        <taxon>aphid secondary symbionts</taxon>
        <taxon>Candidatus Regiella</taxon>
    </lineage>
</organism>
<feature type="domain" description="RNA polymerase sigma factor 70 region 4 type 2" evidence="1">
    <location>
        <begin position="11"/>
        <end position="61"/>
    </location>
</feature>
<proteinExistence type="predicted"/>
<evidence type="ECO:0000259" key="1">
    <source>
        <dbReference type="Pfam" id="PF08281"/>
    </source>
</evidence>
<dbReference type="Proteomes" id="UP000504714">
    <property type="component" value="Unassembled WGS sequence"/>
</dbReference>
<sequence length="89" mass="10188">MTAFDPTQFIQFHKVFSELSVAQSETVLLFAIGIPYEDIADFRHISVKSVRRHLHESMKKLSIFSLNSLRSVIIIRLFLFTFNGISAGQ</sequence>
<evidence type="ECO:0000313" key="2">
    <source>
        <dbReference type="EMBL" id="GFN47304.1"/>
    </source>
</evidence>
<dbReference type="InterPro" id="IPR013249">
    <property type="entry name" value="RNA_pol_sigma70_r4_t2"/>
</dbReference>
<dbReference type="SUPFAM" id="SSF46894">
    <property type="entry name" value="C-terminal effector domain of the bipartite response regulators"/>
    <property type="match status" value="1"/>
</dbReference>
<dbReference type="GO" id="GO:0006352">
    <property type="term" value="P:DNA-templated transcription initiation"/>
    <property type="evidence" value="ECO:0007669"/>
    <property type="project" value="InterPro"/>
</dbReference>
<protein>
    <submittedName>
        <fullName evidence="2">Transcriptional regulator</fullName>
    </submittedName>
</protein>
<dbReference type="InterPro" id="IPR016032">
    <property type="entry name" value="Sig_transdc_resp-reg_C-effctor"/>
</dbReference>
<dbReference type="Gene3D" id="1.10.10.10">
    <property type="entry name" value="Winged helix-like DNA-binding domain superfamily/Winged helix DNA-binding domain"/>
    <property type="match status" value="1"/>
</dbReference>
<name>A0A6L2ZSJ0_9ENTR</name>